<evidence type="ECO:0000313" key="3">
    <source>
        <dbReference type="EMBL" id="ART61308.1"/>
    </source>
</evidence>
<dbReference type="KEGG" id="acip:CBP36_20155"/>
<organism evidence="2 4">
    <name type="scientific">Acidovorax carolinensis</name>
    <dbReference type="NCBI Taxonomy" id="553814"/>
    <lineage>
        <taxon>Bacteria</taxon>
        <taxon>Pseudomonadati</taxon>
        <taxon>Pseudomonadota</taxon>
        <taxon>Betaproteobacteria</taxon>
        <taxon>Burkholderiales</taxon>
        <taxon>Comamonadaceae</taxon>
        <taxon>Acidovorax</taxon>
    </lineage>
</organism>
<evidence type="ECO:0000256" key="1">
    <source>
        <dbReference type="SAM" id="MobiDB-lite"/>
    </source>
</evidence>
<accession>A0A240UIG1</accession>
<name>A0A240UIG1_9BURK</name>
<feature type="region of interest" description="Disordered" evidence="1">
    <location>
        <begin position="116"/>
        <end position="138"/>
    </location>
</feature>
<dbReference type="EMBL" id="CP021367">
    <property type="protein sequence ID" value="ART61294.1"/>
    <property type="molecule type" value="Genomic_DNA"/>
</dbReference>
<dbReference type="KEGG" id="acip:CBP36_18920"/>
<dbReference type="Proteomes" id="UP000194440">
    <property type="component" value="Plasmid pACP4.1"/>
</dbReference>
<proteinExistence type="predicted"/>
<protein>
    <submittedName>
        <fullName evidence="2">Uncharacterized protein</fullName>
    </submittedName>
</protein>
<geneLocation type="plasmid" evidence="2 4">
    <name>pACP4.1</name>
</geneLocation>
<gene>
    <name evidence="2" type="ORF">CBP36_18920</name>
    <name evidence="3" type="ORF">CBP36_20155</name>
</gene>
<sequence>MTQALPDWVKPSNEPGQQITKVTQYIQRDDGSEVRIVAQVFGAILASQPSIGVHVHRRAGPDQDWVLCSDQPHPDWRSMSVSDYAKHGRSELLRTVSTGELLRAFSLLGAPMPAGEEAAEVSAKAGPTQSAPRRNRMS</sequence>
<reference evidence="2" key="1">
    <citation type="submission" date="2017-05" db="EMBL/GenBank/DDBJ databases">
        <title>Polyphasic characterization of four soil-derived phenanthrene-degrading Acidovorax strains and proposal of Acidovorax phenanthrenivorans sp. nov.</title>
        <authorList>
            <person name="Singleton D.R."/>
            <person name="Lee J."/>
            <person name="Dickey A.N."/>
            <person name="Stroud A."/>
            <person name="Scholl E.H."/>
            <person name="Wright F.A."/>
            <person name="Aitken M.D."/>
        </authorList>
    </citation>
    <scope>NUCLEOTIDE SEQUENCE [LARGE SCALE GENOMIC DNA]</scope>
    <source>
        <strain evidence="2">P4</strain>
        <plasmid evidence="2">pACP4.1</plasmid>
    </source>
</reference>
<keyword evidence="2" id="KW-0614">Plasmid</keyword>
<dbReference type="KEGG" id="acis:CBP35_20135"/>
<evidence type="ECO:0000313" key="4">
    <source>
        <dbReference type="Proteomes" id="UP000194440"/>
    </source>
</evidence>
<evidence type="ECO:0000313" key="2">
    <source>
        <dbReference type="EMBL" id="ART61294.1"/>
    </source>
</evidence>
<dbReference type="OrthoDB" id="9157373at2"/>
<dbReference type="AlphaFoldDB" id="A0A240UIG1"/>
<dbReference type="EMBL" id="CP021367">
    <property type="protein sequence ID" value="ART61308.1"/>
    <property type="molecule type" value="Genomic_DNA"/>
</dbReference>
<keyword evidence="4" id="KW-1185">Reference proteome</keyword>